<dbReference type="GO" id="GO:0034220">
    <property type="term" value="P:monoatomic ion transmembrane transport"/>
    <property type="evidence" value="ECO:0007669"/>
    <property type="project" value="UniProtKB-KW"/>
</dbReference>
<dbReference type="GO" id="GO:0005886">
    <property type="term" value="C:plasma membrane"/>
    <property type="evidence" value="ECO:0007669"/>
    <property type="project" value="UniProtKB-SubCell"/>
</dbReference>
<evidence type="ECO:0000256" key="8">
    <source>
        <dbReference type="ARBA" id="ARBA00023303"/>
    </source>
</evidence>
<evidence type="ECO:0000313" key="11">
    <source>
        <dbReference type="EMBL" id="KAL3307279.1"/>
    </source>
</evidence>
<organism evidence="11 12">
    <name type="scientific">Cichlidogyrus casuarinus</name>
    <dbReference type="NCBI Taxonomy" id="1844966"/>
    <lineage>
        <taxon>Eukaryota</taxon>
        <taxon>Metazoa</taxon>
        <taxon>Spiralia</taxon>
        <taxon>Lophotrochozoa</taxon>
        <taxon>Platyhelminthes</taxon>
        <taxon>Monogenea</taxon>
        <taxon>Monopisthocotylea</taxon>
        <taxon>Dactylogyridea</taxon>
        <taxon>Ancyrocephalidae</taxon>
        <taxon>Cichlidogyrus</taxon>
    </lineage>
</organism>
<keyword evidence="6 10" id="KW-0406">Ion transport</keyword>
<comment type="caution">
    <text evidence="11">The sequence shown here is derived from an EMBL/GenBank/DDBJ whole genome shotgun (WGS) entry which is preliminary data.</text>
</comment>
<evidence type="ECO:0000256" key="2">
    <source>
        <dbReference type="ARBA" id="ARBA00022448"/>
    </source>
</evidence>
<evidence type="ECO:0000256" key="9">
    <source>
        <dbReference type="PIRSR" id="PIRSR600990-52"/>
    </source>
</evidence>
<comment type="similarity">
    <text evidence="10">Belongs to the pannexin family.</text>
</comment>
<dbReference type="GO" id="GO:0005921">
    <property type="term" value="C:gap junction"/>
    <property type="evidence" value="ECO:0007669"/>
    <property type="project" value="UniProtKB-UniRule"/>
</dbReference>
<dbReference type="PANTHER" id="PTHR11893">
    <property type="entry name" value="INNEXIN"/>
    <property type="match status" value="1"/>
</dbReference>
<sequence length="182" mass="20988">MDPQNFFSFFKQYANPYRIGLVDLADSVNLITVVYLMILAAMIATKQYLFNSMSCFIPVAPNGGSDFKDYLTDYCWVHGTIPFRPNERLPENDREWDSYDRTRRINYYQWVPFVLGLQCIFFYIPHIAWQAICSQRAGGDLFSLVQAASAAATESREARQGNVNQVAEFLQDMIDGHKTCRH</sequence>
<feature type="glycosylation site" description="N-linked (GlcNAc...) asparagine" evidence="9">
    <location>
        <position position="62"/>
    </location>
</feature>
<evidence type="ECO:0000256" key="3">
    <source>
        <dbReference type="ARBA" id="ARBA00022475"/>
    </source>
</evidence>
<reference evidence="11 12" key="1">
    <citation type="submission" date="2024-11" db="EMBL/GenBank/DDBJ databases">
        <title>Adaptive evolution of stress response genes in parasites aligns with host niche diversity.</title>
        <authorList>
            <person name="Hahn C."/>
            <person name="Resl P."/>
        </authorList>
    </citation>
    <scope>NUCLEOTIDE SEQUENCE [LARGE SCALE GENOMIC DNA]</scope>
    <source>
        <strain evidence="11">EGGRZ-B1_66</strain>
        <tissue evidence="11">Body</tissue>
    </source>
</reference>
<dbReference type="EMBL" id="JBJKFK010007798">
    <property type="protein sequence ID" value="KAL3307279.1"/>
    <property type="molecule type" value="Genomic_DNA"/>
</dbReference>
<keyword evidence="5 10" id="KW-1133">Transmembrane helix</keyword>
<comment type="caution">
    <text evidence="10">Lacks conserved residue(s) required for the propagation of feature annotation.</text>
</comment>
<dbReference type="PANTHER" id="PTHR11893:SF36">
    <property type="entry name" value="INNEXIN-5"/>
    <property type="match status" value="1"/>
</dbReference>
<comment type="function">
    <text evidence="10">Structural component of the gap junctions.</text>
</comment>
<dbReference type="InterPro" id="IPR000990">
    <property type="entry name" value="Innexin"/>
</dbReference>
<keyword evidence="4 10" id="KW-0812">Transmembrane</keyword>
<feature type="non-terminal residue" evidence="11">
    <location>
        <position position="182"/>
    </location>
</feature>
<evidence type="ECO:0000256" key="5">
    <source>
        <dbReference type="ARBA" id="ARBA00022989"/>
    </source>
</evidence>
<evidence type="ECO:0000256" key="7">
    <source>
        <dbReference type="ARBA" id="ARBA00023136"/>
    </source>
</evidence>
<keyword evidence="12" id="KW-1185">Reference proteome</keyword>
<evidence type="ECO:0000256" key="6">
    <source>
        <dbReference type="ARBA" id="ARBA00023065"/>
    </source>
</evidence>
<dbReference type="PRINTS" id="PR01262">
    <property type="entry name" value="INNEXIN"/>
</dbReference>
<feature type="transmembrane region" description="Helical" evidence="10">
    <location>
        <begin position="27"/>
        <end position="44"/>
    </location>
</feature>
<evidence type="ECO:0000256" key="1">
    <source>
        <dbReference type="ARBA" id="ARBA00004651"/>
    </source>
</evidence>
<keyword evidence="8 10" id="KW-0407">Ion channel</keyword>
<evidence type="ECO:0000256" key="4">
    <source>
        <dbReference type="ARBA" id="ARBA00022692"/>
    </source>
</evidence>
<comment type="subcellular location">
    <subcellularLocation>
        <location evidence="1 10">Cell membrane</location>
        <topology evidence="1 10">Multi-pass membrane protein</topology>
    </subcellularLocation>
</comment>
<evidence type="ECO:0000313" key="12">
    <source>
        <dbReference type="Proteomes" id="UP001626550"/>
    </source>
</evidence>
<keyword evidence="2 10" id="KW-0813">Transport</keyword>
<keyword evidence="9" id="KW-0325">Glycoprotein</keyword>
<protein>
    <recommendedName>
        <fullName evidence="10">Innexin</fullName>
    </recommendedName>
</protein>
<dbReference type="Pfam" id="PF00876">
    <property type="entry name" value="Innexin"/>
    <property type="match status" value="1"/>
</dbReference>
<feature type="transmembrane region" description="Helical" evidence="10">
    <location>
        <begin position="110"/>
        <end position="129"/>
    </location>
</feature>
<accession>A0ABD2PJA1</accession>
<dbReference type="AlphaFoldDB" id="A0ABD2PJA1"/>
<keyword evidence="7 10" id="KW-0472">Membrane</keyword>
<evidence type="ECO:0000256" key="10">
    <source>
        <dbReference type="RuleBase" id="RU010713"/>
    </source>
</evidence>
<keyword evidence="3" id="KW-1003">Cell membrane</keyword>
<dbReference type="Proteomes" id="UP001626550">
    <property type="component" value="Unassembled WGS sequence"/>
</dbReference>
<gene>
    <name evidence="11" type="primary">INX2_16</name>
    <name evidence="10" type="synonym">inx</name>
    <name evidence="11" type="ORF">Ciccas_014211</name>
</gene>
<name>A0ABD2PJA1_9PLAT</name>
<proteinExistence type="inferred from homology"/>
<dbReference type="PROSITE" id="PS51013">
    <property type="entry name" value="PANNEXIN"/>
    <property type="match status" value="1"/>
</dbReference>